<evidence type="ECO:0000259" key="1">
    <source>
        <dbReference type="Pfam" id="PF00350"/>
    </source>
</evidence>
<dbReference type="Pfam" id="PF00350">
    <property type="entry name" value="Dynamin_N"/>
    <property type="match status" value="1"/>
</dbReference>
<accession>A0AAX1N701</accession>
<evidence type="ECO:0000313" key="3">
    <source>
        <dbReference type="Proteomes" id="UP000678679"/>
    </source>
</evidence>
<dbReference type="InterPro" id="IPR045063">
    <property type="entry name" value="Dynamin_N"/>
</dbReference>
<reference evidence="2 3" key="1">
    <citation type="submission" date="2021-05" db="EMBL/GenBank/DDBJ databases">
        <title>Comparative genomic studies on the polysaccharide-degrading batcterial strains of the Flammeovirga genus.</title>
        <authorList>
            <person name="Zewei F."/>
            <person name="Zheng Z."/>
            <person name="Yu L."/>
            <person name="Ruyue G."/>
            <person name="Yanhong M."/>
            <person name="Yuanyuan C."/>
            <person name="Jingyan G."/>
            <person name="Wenjun H."/>
        </authorList>
    </citation>
    <scope>NUCLEOTIDE SEQUENCE [LARGE SCALE GENOMIC DNA]</scope>
    <source>
        <strain evidence="2 3">NBRC:100898</strain>
    </source>
</reference>
<dbReference type="RefSeq" id="WP_169666920.1">
    <property type="nucleotide sequence ID" value="NZ_CP076132.1"/>
</dbReference>
<evidence type="ECO:0000313" key="2">
    <source>
        <dbReference type="EMBL" id="QWG01668.1"/>
    </source>
</evidence>
<keyword evidence="3" id="KW-1185">Reference proteome</keyword>
<dbReference type="Proteomes" id="UP000678679">
    <property type="component" value="Chromosome 1"/>
</dbReference>
<sequence>MSKKINIDKFQNILESYSRYILYPLHTNSYYFINSILPNPEERKGELVEKNNNIRDLEKELTSLESEIKKGNEPLKLGIVGGFSTGKSSFINALIGEELLGVKLQPATAQVTYLKYGEKLTYKKVLKSGEEIIISPEVYQNASNHADNNVAKAGDSDLSHFLITYPAPFLSTINIIDTPGFSSESKADDEVTKGWIDELDALVWLFDANKVGDKEEADLLNQYRDKKIIGIINKIDSKPPSVREKIKAEVEKTYAFDSVFFYSAKKTLDAITGEVERDVQLEALIEILLENTASKDDLQIDISAKEITVQKNGDTLYNEKKIRVKENKFKEFEDAFQNRLTDLKQEVQSILLENVGEHYTELNDFKYEVIDDLSREVNALHKQFIIEDKKLRKTFEDTDNNLKEFLGNEFDSWQKDFFNKLFDKIFQIRVDSGIFSSSTMIETRTDDHDKAYYDDLKQRTENRFNSFLNTILNNYGNTLNNLQLGDPKEISTLFGDSYNMLSTIIEGLVESTIDGTKAVINCFEDYETSNANDAKEWWTYNLDLAIPDEQLRDYVAVIVSDDFFDICQKRSNDYQHYISELKEIQELINNL</sequence>
<dbReference type="InterPro" id="IPR051943">
    <property type="entry name" value="TRAFAC_Dynamin-like_GTPase"/>
</dbReference>
<dbReference type="PANTHER" id="PTHR43681:SF1">
    <property type="entry name" value="SARCALUMENIN"/>
    <property type="match status" value="1"/>
</dbReference>
<proteinExistence type="predicted"/>
<dbReference type="Gene3D" id="3.40.50.300">
    <property type="entry name" value="P-loop containing nucleotide triphosphate hydrolases"/>
    <property type="match status" value="1"/>
</dbReference>
<dbReference type="KEGG" id="fya:KMW28_18790"/>
<dbReference type="SUPFAM" id="SSF52540">
    <property type="entry name" value="P-loop containing nucleoside triphosphate hydrolases"/>
    <property type="match status" value="1"/>
</dbReference>
<name>A0AAX1N701_9BACT</name>
<feature type="domain" description="Dynamin N-terminal" evidence="1">
    <location>
        <begin position="78"/>
        <end position="234"/>
    </location>
</feature>
<dbReference type="EMBL" id="CP076132">
    <property type="protein sequence ID" value="QWG01668.1"/>
    <property type="molecule type" value="Genomic_DNA"/>
</dbReference>
<gene>
    <name evidence="2" type="ORF">KMW28_18790</name>
</gene>
<protein>
    <submittedName>
        <fullName evidence="2">Dynamin family protein</fullName>
    </submittedName>
</protein>
<dbReference type="PANTHER" id="PTHR43681">
    <property type="entry name" value="TRANSMEMBRANE GTPASE FZO"/>
    <property type="match status" value="1"/>
</dbReference>
<organism evidence="2 3">
    <name type="scientific">Flammeovirga yaeyamensis</name>
    <dbReference type="NCBI Taxonomy" id="367791"/>
    <lineage>
        <taxon>Bacteria</taxon>
        <taxon>Pseudomonadati</taxon>
        <taxon>Bacteroidota</taxon>
        <taxon>Cytophagia</taxon>
        <taxon>Cytophagales</taxon>
        <taxon>Flammeovirgaceae</taxon>
        <taxon>Flammeovirga</taxon>
    </lineage>
</organism>
<dbReference type="InterPro" id="IPR027417">
    <property type="entry name" value="P-loop_NTPase"/>
</dbReference>
<dbReference type="AlphaFoldDB" id="A0AAX1N701"/>